<comment type="similarity">
    <text evidence="2">Belongs to the Rht family.</text>
</comment>
<dbReference type="PANTHER" id="PTHR30086">
    <property type="entry name" value="ARGININE EXPORTER PROTEIN ARGO"/>
    <property type="match status" value="1"/>
</dbReference>
<dbReference type="Proteomes" id="UP000245539">
    <property type="component" value="Unassembled WGS sequence"/>
</dbReference>
<evidence type="ECO:0000313" key="8">
    <source>
        <dbReference type="EMBL" id="PWQ96101.1"/>
    </source>
</evidence>
<evidence type="ECO:0000256" key="6">
    <source>
        <dbReference type="ARBA" id="ARBA00023136"/>
    </source>
</evidence>
<feature type="transmembrane region" description="Helical" evidence="7">
    <location>
        <begin position="12"/>
        <end position="33"/>
    </location>
</feature>
<evidence type="ECO:0000256" key="2">
    <source>
        <dbReference type="ARBA" id="ARBA00007928"/>
    </source>
</evidence>
<evidence type="ECO:0000256" key="7">
    <source>
        <dbReference type="SAM" id="Phobius"/>
    </source>
</evidence>
<dbReference type="RefSeq" id="WP_109838122.1">
    <property type="nucleotide sequence ID" value="NZ_QGKM01000038.1"/>
</dbReference>
<feature type="transmembrane region" description="Helical" evidence="7">
    <location>
        <begin position="198"/>
        <end position="221"/>
    </location>
</feature>
<dbReference type="Pfam" id="PF01810">
    <property type="entry name" value="LysE"/>
    <property type="match status" value="1"/>
</dbReference>
<dbReference type="OrthoDB" id="9804822at2"/>
<dbReference type="GO" id="GO:0015820">
    <property type="term" value="P:L-leucine transport"/>
    <property type="evidence" value="ECO:0007669"/>
    <property type="project" value="TreeGrafter"/>
</dbReference>
<dbReference type="PIRSF" id="PIRSF006324">
    <property type="entry name" value="LeuE"/>
    <property type="match status" value="1"/>
</dbReference>
<accession>A0A317CDB9</accession>
<feature type="transmembrane region" description="Helical" evidence="7">
    <location>
        <begin position="162"/>
        <end position="186"/>
    </location>
</feature>
<keyword evidence="4 7" id="KW-0812">Transmembrane</keyword>
<keyword evidence="3" id="KW-1003">Cell membrane</keyword>
<evidence type="ECO:0000256" key="3">
    <source>
        <dbReference type="ARBA" id="ARBA00022475"/>
    </source>
</evidence>
<proteinExistence type="inferred from homology"/>
<evidence type="ECO:0000256" key="4">
    <source>
        <dbReference type="ARBA" id="ARBA00022692"/>
    </source>
</evidence>
<feature type="transmembrane region" description="Helical" evidence="7">
    <location>
        <begin position="45"/>
        <end position="67"/>
    </location>
</feature>
<feature type="transmembrane region" description="Helical" evidence="7">
    <location>
        <begin position="73"/>
        <end position="95"/>
    </location>
</feature>
<sequence>MEAFGVINFMTYLIGTILIVLLPGPNSLYVLALSAQRGVNDGWRAACGVFLGDSILMLATAAGAVTLLSTYPFLFSLVQYVGAAYLAYLGSKLIWSAWKTWPKSKSVEAVIEDVNTQRLSKEAPFKKALLVSILNPKAILFFLSFFVQFIDPDYAQPAVPFLILAITLQFFSVIYLAMLIYGGNYLASAFRKRRRLSAVSAGGTGAAFLAFAAKLATATALS</sequence>
<dbReference type="GO" id="GO:0005886">
    <property type="term" value="C:plasma membrane"/>
    <property type="evidence" value="ECO:0007669"/>
    <property type="project" value="UniProtKB-SubCell"/>
</dbReference>
<name>A0A317CDB9_9GAMM</name>
<comment type="subcellular location">
    <subcellularLocation>
        <location evidence="1">Cell membrane</location>
        <topology evidence="1">Multi-pass membrane protein</topology>
    </subcellularLocation>
</comment>
<dbReference type="InterPro" id="IPR001123">
    <property type="entry name" value="LeuE-type"/>
</dbReference>
<evidence type="ECO:0000313" key="9">
    <source>
        <dbReference type="Proteomes" id="UP000245539"/>
    </source>
</evidence>
<dbReference type="GO" id="GO:0015190">
    <property type="term" value="F:L-leucine transmembrane transporter activity"/>
    <property type="evidence" value="ECO:0007669"/>
    <property type="project" value="TreeGrafter"/>
</dbReference>
<keyword evidence="9" id="KW-1185">Reference proteome</keyword>
<reference evidence="8 9" key="1">
    <citation type="submission" date="2018-05" db="EMBL/GenBank/DDBJ databases">
        <title>Leucothrix arctica sp. nov., isolated from Arctic seawater.</title>
        <authorList>
            <person name="Choi A."/>
            <person name="Baek K."/>
        </authorList>
    </citation>
    <scope>NUCLEOTIDE SEQUENCE [LARGE SCALE GENOMIC DNA]</scope>
    <source>
        <strain evidence="8 9">JCM 18388</strain>
    </source>
</reference>
<organism evidence="8 9">
    <name type="scientific">Leucothrix pacifica</name>
    <dbReference type="NCBI Taxonomy" id="1247513"/>
    <lineage>
        <taxon>Bacteria</taxon>
        <taxon>Pseudomonadati</taxon>
        <taxon>Pseudomonadota</taxon>
        <taxon>Gammaproteobacteria</taxon>
        <taxon>Thiotrichales</taxon>
        <taxon>Thiotrichaceae</taxon>
        <taxon>Leucothrix</taxon>
    </lineage>
</organism>
<gene>
    <name evidence="8" type="ORF">DKW60_13165</name>
</gene>
<evidence type="ECO:0000256" key="1">
    <source>
        <dbReference type="ARBA" id="ARBA00004651"/>
    </source>
</evidence>
<comment type="caution">
    <text evidence="8">The sequence shown here is derived from an EMBL/GenBank/DDBJ whole genome shotgun (WGS) entry which is preliminary data.</text>
</comment>
<dbReference type="EMBL" id="QGKM01000038">
    <property type="protein sequence ID" value="PWQ96101.1"/>
    <property type="molecule type" value="Genomic_DNA"/>
</dbReference>
<keyword evidence="6 7" id="KW-0472">Membrane</keyword>
<dbReference type="PANTHER" id="PTHR30086:SF15">
    <property type="entry name" value="LEUCINE EFFLUX PROTEIN"/>
    <property type="match status" value="1"/>
</dbReference>
<protein>
    <submittedName>
        <fullName evidence="8">Leucine efflux protein LeuE</fullName>
    </submittedName>
</protein>
<keyword evidence="5 7" id="KW-1133">Transmembrane helix</keyword>
<dbReference type="AlphaFoldDB" id="A0A317CDB9"/>
<dbReference type="NCBIfam" id="NF008201">
    <property type="entry name" value="PRK10958.1"/>
    <property type="match status" value="1"/>
</dbReference>
<evidence type="ECO:0000256" key="5">
    <source>
        <dbReference type="ARBA" id="ARBA00022989"/>
    </source>
</evidence>
<feature type="transmembrane region" description="Helical" evidence="7">
    <location>
        <begin position="128"/>
        <end position="150"/>
    </location>
</feature>